<evidence type="ECO:0000256" key="2">
    <source>
        <dbReference type="ARBA" id="ARBA00009296"/>
    </source>
</evidence>
<evidence type="ECO:0000256" key="6">
    <source>
        <dbReference type="HAMAP-Rule" id="MF_00502"/>
    </source>
</evidence>
<dbReference type="InterPro" id="IPR027493">
    <property type="entry name" value="Ribosomal_bL31_B"/>
</dbReference>
<evidence type="ECO:0000256" key="3">
    <source>
        <dbReference type="ARBA" id="ARBA00011838"/>
    </source>
</evidence>
<comment type="subunit">
    <text evidence="3 6">Part of the 50S ribosomal subunit.</text>
</comment>
<dbReference type="Proteomes" id="UP000294796">
    <property type="component" value="Unassembled WGS sequence"/>
</dbReference>
<keyword evidence="4 6" id="KW-0689">Ribosomal protein</keyword>
<dbReference type="NCBIfam" id="TIGR00105">
    <property type="entry name" value="L31"/>
    <property type="match status" value="1"/>
</dbReference>
<dbReference type="SUPFAM" id="SSF143800">
    <property type="entry name" value="L28p-like"/>
    <property type="match status" value="1"/>
</dbReference>
<keyword evidence="5 6" id="KW-0687">Ribonucleoprotein</keyword>
<comment type="caution">
    <text evidence="7">The sequence shown here is derived from an EMBL/GenBank/DDBJ whole genome shotgun (WGS) entry which is preliminary data.</text>
</comment>
<comment type="similarity">
    <text evidence="2">Belongs to the bacterial ribosomal protein bL31 family. Type A subfamily.</text>
</comment>
<dbReference type="NCBIfam" id="NF002462">
    <property type="entry name" value="PRK01678.1"/>
    <property type="match status" value="1"/>
</dbReference>
<dbReference type="Pfam" id="PF01197">
    <property type="entry name" value="Ribosomal_L31"/>
    <property type="match status" value="1"/>
</dbReference>
<dbReference type="PANTHER" id="PTHR33280:SF6">
    <property type="entry name" value="LARGE RIBOSOMAL SUBUNIT PROTEIN BL31A"/>
    <property type="match status" value="1"/>
</dbReference>
<evidence type="ECO:0000313" key="8">
    <source>
        <dbReference type="Proteomes" id="UP000294796"/>
    </source>
</evidence>
<evidence type="ECO:0000313" key="7">
    <source>
        <dbReference type="EMBL" id="TDK23297.1"/>
    </source>
</evidence>
<organism evidence="7 8">
    <name type="scientific">Luteimonas aestuarii</name>
    <dbReference type="NCBI Taxonomy" id="453837"/>
    <lineage>
        <taxon>Bacteria</taxon>
        <taxon>Pseudomonadati</taxon>
        <taxon>Pseudomonadota</taxon>
        <taxon>Gammaproteobacteria</taxon>
        <taxon>Lysobacterales</taxon>
        <taxon>Lysobacteraceae</taxon>
        <taxon>Luteimonas</taxon>
    </lineage>
</organism>
<dbReference type="RefSeq" id="WP_133322289.1">
    <property type="nucleotide sequence ID" value="NZ_SMTF01000009.1"/>
</dbReference>
<comment type="similarity">
    <text evidence="1 6">Belongs to the bacterial ribosomal protein bL31 family. Type B subfamily.</text>
</comment>
<accession>A0A4R5TSL7</accession>
<dbReference type="PANTHER" id="PTHR33280">
    <property type="entry name" value="50S RIBOSOMAL PROTEIN L31, CHLOROPLASTIC"/>
    <property type="match status" value="1"/>
</dbReference>
<keyword evidence="8" id="KW-1185">Reference proteome</keyword>
<dbReference type="InterPro" id="IPR042105">
    <property type="entry name" value="Ribosomal_bL31_sf"/>
</dbReference>
<proteinExistence type="inferred from homology"/>
<gene>
    <name evidence="6" type="primary">rpmE2</name>
    <name evidence="7" type="ORF">E2F46_11675</name>
</gene>
<dbReference type="GO" id="GO:0003735">
    <property type="term" value="F:structural constituent of ribosome"/>
    <property type="evidence" value="ECO:0007669"/>
    <property type="project" value="InterPro"/>
</dbReference>
<dbReference type="Gene3D" id="4.10.830.30">
    <property type="entry name" value="Ribosomal protein L31"/>
    <property type="match status" value="1"/>
</dbReference>
<dbReference type="GO" id="GO:0005840">
    <property type="term" value="C:ribosome"/>
    <property type="evidence" value="ECO:0007669"/>
    <property type="project" value="UniProtKB-KW"/>
</dbReference>
<name>A0A4R5TSL7_9GAMM</name>
<evidence type="ECO:0000256" key="4">
    <source>
        <dbReference type="ARBA" id="ARBA00022980"/>
    </source>
</evidence>
<evidence type="ECO:0000256" key="1">
    <source>
        <dbReference type="ARBA" id="ARBA00008196"/>
    </source>
</evidence>
<dbReference type="PRINTS" id="PR01249">
    <property type="entry name" value="RIBOSOMALL31"/>
</dbReference>
<dbReference type="GO" id="GO:0006412">
    <property type="term" value="P:translation"/>
    <property type="evidence" value="ECO:0007669"/>
    <property type="project" value="UniProtKB-UniRule"/>
</dbReference>
<dbReference type="HAMAP" id="MF_00502">
    <property type="entry name" value="Ribosomal_bL31_2"/>
    <property type="match status" value="1"/>
</dbReference>
<dbReference type="InterPro" id="IPR002150">
    <property type="entry name" value="Ribosomal_bL31"/>
</dbReference>
<dbReference type="PROSITE" id="PS01143">
    <property type="entry name" value="RIBOSOMAL_L31"/>
    <property type="match status" value="1"/>
</dbReference>
<dbReference type="AlphaFoldDB" id="A0A4R5TSL7"/>
<sequence length="82" mass="9508">MKADIHPDYREVVFQDVTSDFKFLTRSTLAASSKETIKWDDGNEYPLVKIEVSSATHPFYTGQNKVMDTSGRIDKFKRRYAK</sequence>
<reference evidence="7 8" key="1">
    <citation type="submission" date="2019-03" db="EMBL/GenBank/DDBJ databases">
        <title>Luteimonas zhaokaii sp.nov., isolated from the rectal contents of Plateau pika in Yushu, Qinghai Province, China.</title>
        <authorList>
            <person name="Zhang G."/>
        </authorList>
    </citation>
    <scope>NUCLEOTIDE SEQUENCE [LARGE SCALE GENOMIC DNA]</scope>
    <source>
        <strain evidence="7 8">B9</strain>
    </source>
</reference>
<dbReference type="InterPro" id="IPR034704">
    <property type="entry name" value="Ribosomal_bL28/bL31-like_sf"/>
</dbReference>
<dbReference type="EMBL" id="SMTF01000009">
    <property type="protein sequence ID" value="TDK23297.1"/>
    <property type="molecule type" value="Genomic_DNA"/>
</dbReference>
<protein>
    <recommendedName>
        <fullName evidence="6">Large ribosomal subunit protein bL31B</fullName>
    </recommendedName>
</protein>
<dbReference type="OrthoDB" id="9803251at2"/>
<dbReference type="GO" id="GO:1990904">
    <property type="term" value="C:ribonucleoprotein complex"/>
    <property type="evidence" value="ECO:0007669"/>
    <property type="project" value="UniProtKB-KW"/>
</dbReference>
<evidence type="ECO:0000256" key="5">
    <source>
        <dbReference type="ARBA" id="ARBA00023274"/>
    </source>
</evidence>